<sequence length="81" mass="8624">GDRFAGQHAFAQSSARIDGIGTGHCDLLGSLCSKLQHTMVNDTGTHQTDPIEGHPPPEEITQLLTGVDPADISDICDRVEE</sequence>
<feature type="region of interest" description="Disordered" evidence="1">
    <location>
        <begin position="41"/>
        <end position="67"/>
    </location>
</feature>
<proteinExistence type="predicted"/>
<keyword evidence="3" id="KW-1185">Reference proteome</keyword>
<evidence type="ECO:0000313" key="3">
    <source>
        <dbReference type="Proteomes" id="UP001185899"/>
    </source>
</evidence>
<reference evidence="2 3" key="1">
    <citation type="submission" date="2023-10" db="EMBL/GenBank/DDBJ databases">
        <title>Development of a sustainable strategy for remediation of hydrocarbon-contaminated territories based on the waste exchange concept.</title>
        <authorList>
            <person name="Krivoruchko A."/>
        </authorList>
    </citation>
    <scope>NUCLEOTIDE SEQUENCE [LARGE SCALE GENOMIC DNA]</scope>
    <source>
        <strain evidence="2 3">IEGM 1322</strain>
    </source>
</reference>
<comment type="caution">
    <text evidence="2">The sequence shown here is derived from an EMBL/GenBank/DDBJ whole genome shotgun (WGS) entry which is preliminary data.</text>
</comment>
<gene>
    <name evidence="2" type="ORF">R3P95_25885</name>
</gene>
<dbReference type="EMBL" id="JAWLKE010000017">
    <property type="protein sequence ID" value="MDV6233995.1"/>
    <property type="molecule type" value="Genomic_DNA"/>
</dbReference>
<evidence type="ECO:0000256" key="1">
    <source>
        <dbReference type="SAM" id="MobiDB-lite"/>
    </source>
</evidence>
<name>A0ABU4B669_9NOCA</name>
<dbReference type="Proteomes" id="UP001185899">
    <property type="component" value="Unassembled WGS sequence"/>
</dbReference>
<evidence type="ECO:0000313" key="2">
    <source>
        <dbReference type="EMBL" id="MDV6233995.1"/>
    </source>
</evidence>
<protein>
    <submittedName>
        <fullName evidence="2">Uncharacterized protein</fullName>
    </submittedName>
</protein>
<dbReference type="RefSeq" id="WP_317549894.1">
    <property type="nucleotide sequence ID" value="NZ_JAWLKE010000017.1"/>
</dbReference>
<accession>A0ABU4B669</accession>
<feature type="non-terminal residue" evidence="2">
    <location>
        <position position="1"/>
    </location>
</feature>
<organism evidence="2 3">
    <name type="scientific">Rhodococcus cercidiphylli</name>
    <dbReference type="NCBI Taxonomy" id="489916"/>
    <lineage>
        <taxon>Bacteria</taxon>
        <taxon>Bacillati</taxon>
        <taxon>Actinomycetota</taxon>
        <taxon>Actinomycetes</taxon>
        <taxon>Mycobacteriales</taxon>
        <taxon>Nocardiaceae</taxon>
        <taxon>Rhodococcus</taxon>
    </lineage>
</organism>